<comment type="similarity">
    <text evidence="1 6">Belongs to the FGGY kinase family.</text>
</comment>
<keyword evidence="6" id="KW-0119">Carbohydrate metabolism</keyword>
<sequence length="497" mass="53765">MGIYAGIDCGTQGTKVSIINAVSGEVLGTGSAPHQLIADANGRREQHVSWWIDALCIAFRKAISNAEISPRVIKAISVSGQQHGFIPVDKNGRALYPAKLWCDTETNAENIYFTKQAGGETELLKQLGLIVATGYTASKILWFKKYHPDLWKSVYRVFLPHEYINFWLTGEAASEYGDSSGTGFFDVRKRTWCETVINLIDDSGKLLKALPPLVPPGSIIGKVNKQAVEILGLHSQTLVACGSGDNMMGAIGTGNIESGIMTIGLGTSGTLYSSTPTVPTTVSGLVANFCSATGTWLPLVCTMNVTSATTMIQKMLNVTLPEFNKLLSTTVPGADGVMVLPFFNGERVPALPEAHGGFYNLNSSNCVPGNICRAVVESATFGLKYGFDLFKRMGIITNEIRLTGGGSKNAEWRQIVADIMGCSVIGLSGKENTALGAAIHAAWSVGEDELTSLCSRFVKPDNSTYCEPDKNRISQYEMIYFEYLKLLEKEYPGFNKE</sequence>
<evidence type="ECO:0000259" key="8">
    <source>
        <dbReference type="Pfam" id="PF02782"/>
    </source>
</evidence>
<evidence type="ECO:0000256" key="6">
    <source>
        <dbReference type="RuleBase" id="RU364073"/>
    </source>
</evidence>
<dbReference type="EMBL" id="AAHFIG010000023">
    <property type="protein sequence ID" value="EBV4687314.1"/>
    <property type="molecule type" value="Genomic_DNA"/>
</dbReference>
<evidence type="ECO:0000313" key="9">
    <source>
        <dbReference type="EMBL" id="EBV4687314.1"/>
    </source>
</evidence>
<evidence type="ECO:0000256" key="2">
    <source>
        <dbReference type="ARBA" id="ARBA00022679"/>
    </source>
</evidence>
<dbReference type="NCBIfam" id="TIGR01312">
    <property type="entry name" value="XylB"/>
    <property type="match status" value="1"/>
</dbReference>
<accession>A0A5H6RFV0</accession>
<dbReference type="Gene3D" id="3.30.420.40">
    <property type="match status" value="2"/>
</dbReference>
<dbReference type="InterPro" id="IPR043129">
    <property type="entry name" value="ATPase_NBD"/>
</dbReference>
<evidence type="ECO:0000259" key="7">
    <source>
        <dbReference type="Pfam" id="PF00370"/>
    </source>
</evidence>
<evidence type="ECO:0000256" key="5">
    <source>
        <dbReference type="ARBA" id="ARBA00022840"/>
    </source>
</evidence>
<proteinExistence type="inferred from homology"/>
<keyword evidence="4 6" id="KW-0418">Kinase</keyword>
<keyword evidence="6" id="KW-0859">Xylose metabolism</keyword>
<gene>
    <name evidence="6 9" type="primary">xylB</name>
    <name evidence="9" type="ORF">DOW12_18155</name>
    <name evidence="10" type="ORF">E1K42_14640</name>
</gene>
<comment type="catalytic activity">
    <reaction evidence="6">
        <text>D-xylulose + ATP = D-xylulose 5-phosphate + ADP + H(+)</text>
        <dbReference type="Rhea" id="RHEA:10964"/>
        <dbReference type="ChEBI" id="CHEBI:15378"/>
        <dbReference type="ChEBI" id="CHEBI:17140"/>
        <dbReference type="ChEBI" id="CHEBI:30616"/>
        <dbReference type="ChEBI" id="CHEBI:57737"/>
        <dbReference type="ChEBI" id="CHEBI:456216"/>
        <dbReference type="EC" id="2.7.1.17"/>
    </reaction>
</comment>
<comment type="caution">
    <text evidence="9">The sequence shown here is derived from an EMBL/GenBank/DDBJ whole genome shotgun (WGS) entry which is preliminary data.</text>
</comment>
<dbReference type="GO" id="GO:0005524">
    <property type="term" value="F:ATP binding"/>
    <property type="evidence" value="ECO:0007669"/>
    <property type="project" value="UniProtKB-KW"/>
</dbReference>
<dbReference type="GO" id="GO:0005997">
    <property type="term" value="P:xylulose metabolic process"/>
    <property type="evidence" value="ECO:0007669"/>
    <property type="project" value="InterPro"/>
</dbReference>
<evidence type="ECO:0000256" key="1">
    <source>
        <dbReference type="ARBA" id="ARBA00009156"/>
    </source>
</evidence>
<name>A0A5H6RFV0_SALON</name>
<keyword evidence="5 6" id="KW-0067">ATP-binding</keyword>
<dbReference type="GO" id="GO:0042732">
    <property type="term" value="P:D-xylose metabolic process"/>
    <property type="evidence" value="ECO:0007669"/>
    <property type="project" value="UniProtKB-KW"/>
</dbReference>
<dbReference type="PANTHER" id="PTHR43095:SF5">
    <property type="entry name" value="XYLULOSE KINASE"/>
    <property type="match status" value="1"/>
</dbReference>
<keyword evidence="2 6" id="KW-0808">Transferase</keyword>
<dbReference type="GO" id="GO:0004856">
    <property type="term" value="F:D-xylulokinase activity"/>
    <property type="evidence" value="ECO:0007669"/>
    <property type="project" value="UniProtKB-EC"/>
</dbReference>
<dbReference type="InterPro" id="IPR018484">
    <property type="entry name" value="FGGY_N"/>
</dbReference>
<dbReference type="InterPro" id="IPR006000">
    <property type="entry name" value="Xylulokinase"/>
</dbReference>
<dbReference type="Pfam" id="PF00370">
    <property type="entry name" value="FGGY_N"/>
    <property type="match status" value="1"/>
</dbReference>
<dbReference type="CDD" id="cd07809">
    <property type="entry name" value="ASKHA_NBD_FGGY_BaXK-like"/>
    <property type="match status" value="1"/>
</dbReference>
<dbReference type="PANTHER" id="PTHR43095">
    <property type="entry name" value="SUGAR KINASE"/>
    <property type="match status" value="1"/>
</dbReference>
<evidence type="ECO:0000256" key="3">
    <source>
        <dbReference type="ARBA" id="ARBA00022741"/>
    </source>
</evidence>
<dbReference type="AlphaFoldDB" id="A0A5H6RFV0"/>
<evidence type="ECO:0000256" key="4">
    <source>
        <dbReference type="ARBA" id="ARBA00022777"/>
    </source>
</evidence>
<feature type="domain" description="Carbohydrate kinase FGGY C-terminal" evidence="8">
    <location>
        <begin position="270"/>
        <end position="444"/>
    </location>
</feature>
<dbReference type="PIRSF" id="PIRSF000538">
    <property type="entry name" value="GlpK"/>
    <property type="match status" value="1"/>
</dbReference>
<keyword evidence="3 6" id="KW-0547">Nucleotide-binding</keyword>
<protein>
    <recommendedName>
        <fullName evidence="6">Xylulose kinase</fullName>
        <shortName evidence="6">Xylulokinase</shortName>
        <ecNumber evidence="6">2.7.1.17</ecNumber>
    </recommendedName>
</protein>
<dbReference type="EMBL" id="AAHYOS010000018">
    <property type="protein sequence ID" value="ECB7467935.1"/>
    <property type="molecule type" value="Genomic_DNA"/>
</dbReference>
<evidence type="ECO:0000313" key="10">
    <source>
        <dbReference type="EMBL" id="ECB7467935.1"/>
    </source>
</evidence>
<dbReference type="SUPFAM" id="SSF53067">
    <property type="entry name" value="Actin-like ATPase domain"/>
    <property type="match status" value="2"/>
</dbReference>
<feature type="domain" description="Carbohydrate kinase FGGY N-terminal" evidence="7">
    <location>
        <begin position="3"/>
        <end position="252"/>
    </location>
</feature>
<dbReference type="InterPro" id="IPR018485">
    <property type="entry name" value="FGGY_C"/>
</dbReference>
<dbReference type="EC" id="2.7.1.17" evidence="6"/>
<organism evidence="9">
    <name type="scientific">Salmonella oranienberg</name>
    <dbReference type="NCBI Taxonomy" id="28147"/>
    <lineage>
        <taxon>Bacteria</taxon>
        <taxon>Pseudomonadati</taxon>
        <taxon>Pseudomonadota</taxon>
        <taxon>Gammaproteobacteria</taxon>
        <taxon>Enterobacterales</taxon>
        <taxon>Enterobacteriaceae</taxon>
        <taxon>Salmonella</taxon>
    </lineage>
</organism>
<dbReference type="InterPro" id="IPR050406">
    <property type="entry name" value="FGGY_Carb_Kinase"/>
</dbReference>
<dbReference type="Pfam" id="PF02782">
    <property type="entry name" value="FGGY_C"/>
    <property type="match status" value="1"/>
</dbReference>
<dbReference type="InterPro" id="IPR000577">
    <property type="entry name" value="Carb_kinase_FGGY"/>
</dbReference>
<reference evidence="9" key="1">
    <citation type="submission" date="2018-06" db="EMBL/GenBank/DDBJ databases">
        <authorList>
            <person name="Ashton P.M."/>
            <person name="Dallman T."/>
            <person name="Nair S."/>
            <person name="De Pinna E."/>
            <person name="Peters T."/>
            <person name="Grant K."/>
        </authorList>
    </citation>
    <scope>NUCLEOTIDE SEQUENCE</scope>
    <source>
        <strain evidence="10">243830</strain>
        <strain evidence="9">279524</strain>
    </source>
</reference>